<keyword evidence="4" id="KW-0963">Cytoplasm</keyword>
<feature type="binding site" evidence="9">
    <location>
        <position position="174"/>
    </location>
    <ligand>
        <name>ATP</name>
        <dbReference type="ChEBI" id="CHEBI:30616"/>
    </ligand>
</feature>
<dbReference type="InterPro" id="IPR036651">
    <property type="entry name" value="Gln_synt_N_sf"/>
</dbReference>
<evidence type="ECO:0000256" key="10">
    <source>
        <dbReference type="PIRSR" id="PIRSR604809-3"/>
    </source>
</evidence>
<keyword evidence="10" id="KW-0460">Magnesium</keyword>
<gene>
    <name evidence="17" type="ORF">UY40_C0002G0045</name>
</gene>
<keyword evidence="7 9" id="KW-0067">ATP-binding</keyword>
<evidence type="ECO:0000256" key="8">
    <source>
        <dbReference type="PIRSR" id="PIRSR604809-1"/>
    </source>
</evidence>
<dbReference type="GO" id="GO:0016020">
    <property type="term" value="C:membrane"/>
    <property type="evidence" value="ECO:0007669"/>
    <property type="project" value="TreeGrafter"/>
</dbReference>
<comment type="caution">
    <text evidence="17">The sequence shown here is derived from an EMBL/GenBank/DDBJ whole genome shotgun (WGS) entry which is preliminary data.</text>
</comment>
<dbReference type="InterPro" id="IPR008146">
    <property type="entry name" value="Gln_synth_cat_dom"/>
</dbReference>
<dbReference type="GO" id="GO:0006542">
    <property type="term" value="P:glutamine biosynthetic process"/>
    <property type="evidence" value="ECO:0007669"/>
    <property type="project" value="InterPro"/>
</dbReference>
<dbReference type="SUPFAM" id="SSF55931">
    <property type="entry name" value="Glutamine synthetase/guanido kinase"/>
    <property type="match status" value="1"/>
</dbReference>
<feature type="binding site" evidence="8">
    <location>
        <position position="288"/>
    </location>
    <ligand>
        <name>L-glutamate</name>
        <dbReference type="ChEBI" id="CHEBI:29985"/>
    </ligand>
</feature>
<evidence type="ECO:0000313" key="17">
    <source>
        <dbReference type="EMBL" id="KKW06195.1"/>
    </source>
</evidence>
<dbReference type="PANTHER" id="PTHR43407:SF1">
    <property type="entry name" value="LENGSIN"/>
    <property type="match status" value="1"/>
</dbReference>
<dbReference type="InterPro" id="IPR004809">
    <property type="entry name" value="Gln_synth_I"/>
</dbReference>
<comment type="catalytic activity">
    <reaction evidence="14">
        <text>L-glutamate + NH4(+) + ATP = L-glutamine + ADP + phosphate + H(+)</text>
        <dbReference type="Rhea" id="RHEA:16169"/>
        <dbReference type="ChEBI" id="CHEBI:15378"/>
        <dbReference type="ChEBI" id="CHEBI:28938"/>
        <dbReference type="ChEBI" id="CHEBI:29985"/>
        <dbReference type="ChEBI" id="CHEBI:30616"/>
        <dbReference type="ChEBI" id="CHEBI:43474"/>
        <dbReference type="ChEBI" id="CHEBI:58359"/>
        <dbReference type="ChEBI" id="CHEBI:456216"/>
        <dbReference type="EC" id="6.3.1.2"/>
    </reaction>
</comment>
<keyword evidence="11" id="KW-0597">Phosphoprotein</keyword>
<sequence length="434" mass="49389">MDKQELFERLKKDKIEVVTLQFADLSGNLKGTNIFPRALKEAIAKGTWFDGSSIEGFARIMESDRVLQLELGTYRVLPWEPTTARILCDIYRPDGEPLESDTRQILKRTLARLKEKGIVYNTGAEVEFMLFKISRRGELLPVDKVGYFDVSHGPGRKFLLQMMHVLEKLGMEVEMGHHEVAPSQFEIDIRFADALTTADNILTLKQAVASIAAEYKLEATFMPKPVAGENGSGMHTHQSIFRDGKNAFYDGSDRYHLSKYAHNFIAGQLKHARALSAVVAPTVNSYKRLVPGFEAPVYLCHATSNRSAAIRIPHYSKGREQSTRAELRFPDPSCNPYLAFNAMWAAGLDGMLNEIEPPSPVEEDVYHFSDEELKKREIKTLPGTLIEALNELENDPVIHNSLQGAYDPFMRMKRQEWGEYRTQDISHWEIERYF</sequence>
<dbReference type="Gene3D" id="3.10.20.70">
    <property type="entry name" value="Glutamine synthetase, N-terminal domain"/>
    <property type="match status" value="1"/>
</dbReference>
<evidence type="ECO:0000256" key="13">
    <source>
        <dbReference type="RuleBase" id="RU000384"/>
    </source>
</evidence>
<dbReference type="PANTHER" id="PTHR43407">
    <property type="entry name" value="GLUTAMINE SYNTHETASE"/>
    <property type="match status" value="1"/>
</dbReference>
<feature type="binding site" evidence="9">
    <location>
        <begin position="237"/>
        <end position="239"/>
    </location>
    <ligand>
        <name>ATP</name>
        <dbReference type="ChEBI" id="CHEBI:30616"/>
    </ligand>
</feature>
<dbReference type="PROSITE" id="PS51987">
    <property type="entry name" value="GS_CATALYTIC"/>
    <property type="match status" value="1"/>
</dbReference>
<comment type="subcellular location">
    <subcellularLocation>
        <location evidence="1">Cytoplasm</location>
    </subcellularLocation>
</comment>
<feature type="domain" description="GS catalytic" evidence="16">
    <location>
        <begin position="102"/>
        <end position="434"/>
    </location>
</feature>
<keyword evidence="5 14" id="KW-0436">Ligase</keyword>
<accession>A0A0G1VJ09</accession>
<evidence type="ECO:0000256" key="11">
    <source>
        <dbReference type="PIRSR" id="PIRSR604809-50"/>
    </source>
</evidence>
<dbReference type="GO" id="GO:0005737">
    <property type="term" value="C:cytoplasm"/>
    <property type="evidence" value="ECO:0007669"/>
    <property type="project" value="UniProtKB-SubCell"/>
</dbReference>
<dbReference type="EC" id="6.3.1.2" evidence="14"/>
<keyword evidence="6 9" id="KW-0547">Nucleotide-binding</keyword>
<evidence type="ECO:0000256" key="1">
    <source>
        <dbReference type="ARBA" id="ARBA00004496"/>
    </source>
</evidence>
<feature type="binding site" evidence="10">
    <location>
        <position position="186"/>
    </location>
    <ligand>
        <name>Mg(2+)</name>
        <dbReference type="ChEBI" id="CHEBI:18420"/>
        <label>1</label>
    </ligand>
</feature>
<comment type="cofactor">
    <cofactor evidence="10">
        <name>Mg(2+)</name>
        <dbReference type="ChEBI" id="CHEBI:18420"/>
    </cofactor>
    <text evidence="10">Binds 2 Mg(2+) ions per subunit.</text>
</comment>
<evidence type="ECO:0000256" key="4">
    <source>
        <dbReference type="ARBA" id="ARBA00022490"/>
    </source>
</evidence>
<dbReference type="PATRIC" id="fig|1618342.3.peg.92"/>
<evidence type="ECO:0000256" key="12">
    <source>
        <dbReference type="PROSITE-ProRule" id="PRU01330"/>
    </source>
</evidence>
<dbReference type="PROSITE" id="PS51986">
    <property type="entry name" value="GS_BETA_GRASP"/>
    <property type="match status" value="1"/>
</dbReference>
<evidence type="ECO:0000256" key="7">
    <source>
        <dbReference type="ARBA" id="ARBA00022840"/>
    </source>
</evidence>
<evidence type="ECO:0000256" key="5">
    <source>
        <dbReference type="ARBA" id="ARBA00022598"/>
    </source>
</evidence>
<feature type="modified residue" description="O-AMP-tyrosine" evidence="11">
    <location>
        <position position="366"/>
    </location>
</feature>
<evidence type="ECO:0000259" key="16">
    <source>
        <dbReference type="PROSITE" id="PS51987"/>
    </source>
</evidence>
<dbReference type="InterPro" id="IPR008147">
    <property type="entry name" value="Gln_synt_N"/>
</dbReference>
<dbReference type="Gene3D" id="3.30.590.10">
    <property type="entry name" value="Glutamine synthetase/guanido kinase, catalytic domain"/>
    <property type="match status" value="1"/>
</dbReference>
<comment type="similarity">
    <text evidence="2 12 13">Belongs to the glutamine synthetase family.</text>
</comment>
<dbReference type="Proteomes" id="UP000034119">
    <property type="component" value="Unassembled WGS sequence"/>
</dbReference>
<feature type="binding site" evidence="10">
    <location>
        <position position="179"/>
    </location>
    <ligand>
        <name>Mg(2+)</name>
        <dbReference type="ChEBI" id="CHEBI:18420"/>
        <label>1</label>
    </ligand>
</feature>
<reference evidence="17 18" key="1">
    <citation type="journal article" date="2015" name="Nature">
        <title>rRNA introns, odd ribosomes, and small enigmatic genomes across a large radiation of phyla.</title>
        <authorList>
            <person name="Brown C.T."/>
            <person name="Hug L.A."/>
            <person name="Thomas B.C."/>
            <person name="Sharon I."/>
            <person name="Castelle C.J."/>
            <person name="Singh A."/>
            <person name="Wilkins M.J."/>
            <person name="Williams K.H."/>
            <person name="Banfield J.F."/>
        </authorList>
    </citation>
    <scope>NUCLEOTIDE SEQUENCE [LARGE SCALE GENOMIC DNA]</scope>
</reference>
<feature type="binding site" evidence="10">
    <location>
        <position position="125"/>
    </location>
    <ligand>
        <name>Mg(2+)</name>
        <dbReference type="ChEBI" id="CHEBI:18420"/>
        <label>1</label>
    </ligand>
</feature>
<evidence type="ECO:0000256" key="3">
    <source>
        <dbReference type="ARBA" id="ARBA00021364"/>
    </source>
</evidence>
<dbReference type="NCBIfam" id="TIGR00653">
    <property type="entry name" value="GlnA"/>
    <property type="match status" value="1"/>
</dbReference>
<dbReference type="InterPro" id="IPR027302">
    <property type="entry name" value="Gln_synth_N_conserv_site"/>
</dbReference>
<feature type="binding site" evidence="8">
    <location>
        <position position="328"/>
    </location>
    <ligand>
        <name>L-glutamate</name>
        <dbReference type="ChEBI" id="CHEBI:29985"/>
    </ligand>
</feature>
<dbReference type="STRING" id="1618342.UY40_C0002G0045"/>
<dbReference type="AlphaFoldDB" id="A0A0G1VJ09"/>
<feature type="binding site" evidence="10">
    <location>
        <position position="326"/>
    </location>
    <ligand>
        <name>Mg(2+)</name>
        <dbReference type="ChEBI" id="CHEBI:18420"/>
        <label>1</label>
    </ligand>
</feature>
<protein>
    <recommendedName>
        <fullName evidence="3 14">Glutamine synthetase</fullName>
        <ecNumber evidence="14">6.3.1.2</ecNumber>
    </recommendedName>
</protein>
<dbReference type="Pfam" id="PF03951">
    <property type="entry name" value="Gln-synt_N"/>
    <property type="match status" value="1"/>
</dbReference>
<feature type="binding site" evidence="8">
    <location>
        <position position="294"/>
    </location>
    <ligand>
        <name>L-glutamate</name>
        <dbReference type="ChEBI" id="CHEBI:29985"/>
    </ligand>
</feature>
<evidence type="ECO:0000256" key="2">
    <source>
        <dbReference type="ARBA" id="ARBA00009897"/>
    </source>
</evidence>
<keyword evidence="10" id="KW-0479">Metal-binding</keyword>
<feature type="binding site" evidence="10">
    <location>
        <position position="127"/>
    </location>
    <ligand>
        <name>Mg(2+)</name>
        <dbReference type="ChEBI" id="CHEBI:18420"/>
        <label>1</label>
    </ligand>
</feature>
<dbReference type="PROSITE" id="PS00181">
    <property type="entry name" value="GLNA_ATP"/>
    <property type="match status" value="1"/>
</dbReference>
<dbReference type="InterPro" id="IPR027303">
    <property type="entry name" value="Gln_synth_gly_rich_site"/>
</dbReference>
<feature type="domain" description="GS beta-grasp" evidence="15">
    <location>
        <begin position="13"/>
        <end position="95"/>
    </location>
</feature>
<feature type="binding site" evidence="8">
    <location>
        <begin position="230"/>
        <end position="231"/>
    </location>
    <ligand>
        <name>L-glutamate</name>
        <dbReference type="ChEBI" id="CHEBI:29985"/>
    </ligand>
</feature>
<dbReference type="EMBL" id="LCPW01000002">
    <property type="protein sequence ID" value="KKW06195.1"/>
    <property type="molecule type" value="Genomic_DNA"/>
</dbReference>
<feature type="binding site" evidence="8">
    <location>
        <position position="306"/>
    </location>
    <ligand>
        <name>L-glutamate</name>
        <dbReference type="ChEBI" id="CHEBI:29985"/>
    </ligand>
</feature>
<evidence type="ECO:0000256" key="9">
    <source>
        <dbReference type="PIRSR" id="PIRSR604809-2"/>
    </source>
</evidence>
<dbReference type="Pfam" id="PF00120">
    <property type="entry name" value="Gln-synt_C"/>
    <property type="match status" value="1"/>
</dbReference>
<name>A0A0G1VJ09_9BACT</name>
<dbReference type="GO" id="GO:0004356">
    <property type="term" value="F:glutamine synthetase activity"/>
    <property type="evidence" value="ECO:0007669"/>
    <property type="project" value="UniProtKB-EC"/>
</dbReference>
<evidence type="ECO:0000256" key="14">
    <source>
        <dbReference type="RuleBase" id="RU004356"/>
    </source>
</evidence>
<evidence type="ECO:0000256" key="6">
    <source>
        <dbReference type="ARBA" id="ARBA00022741"/>
    </source>
</evidence>
<dbReference type="SMART" id="SM01230">
    <property type="entry name" value="Gln-synt_C"/>
    <property type="match status" value="1"/>
</dbReference>
<dbReference type="GO" id="GO:0005524">
    <property type="term" value="F:ATP binding"/>
    <property type="evidence" value="ECO:0007669"/>
    <property type="project" value="UniProtKB-KW"/>
</dbReference>
<proteinExistence type="inferred from homology"/>
<evidence type="ECO:0000313" key="18">
    <source>
        <dbReference type="Proteomes" id="UP000034119"/>
    </source>
</evidence>
<dbReference type="GO" id="GO:0046872">
    <property type="term" value="F:metal ion binding"/>
    <property type="evidence" value="ECO:0007669"/>
    <property type="project" value="UniProtKB-KW"/>
</dbReference>
<organism evidence="17 18">
    <name type="scientific">candidate division CPR1 bacterium GW2011_GWC1_49_13</name>
    <dbReference type="NCBI Taxonomy" id="1618342"/>
    <lineage>
        <taxon>Bacteria</taxon>
        <taxon>candidate division CPR1</taxon>
    </lineage>
</organism>
<dbReference type="InterPro" id="IPR014746">
    <property type="entry name" value="Gln_synth/guanido_kin_cat_dom"/>
</dbReference>
<evidence type="ECO:0000259" key="15">
    <source>
        <dbReference type="PROSITE" id="PS51986"/>
    </source>
</evidence>
<feature type="binding site" evidence="10">
    <location>
        <position position="235"/>
    </location>
    <ligand>
        <name>Mg(2+)</name>
        <dbReference type="ChEBI" id="CHEBI:18420"/>
        <label>1</label>
    </ligand>
</feature>
<dbReference type="SUPFAM" id="SSF54368">
    <property type="entry name" value="Glutamine synthetase, N-terminal domain"/>
    <property type="match status" value="1"/>
</dbReference>
<dbReference type="PROSITE" id="PS00180">
    <property type="entry name" value="GLNA_1"/>
    <property type="match status" value="1"/>
</dbReference>
<feature type="binding site" evidence="9">
    <location>
        <position position="306"/>
    </location>
    <ligand>
        <name>ATP</name>
        <dbReference type="ChEBI" id="CHEBI:30616"/>
    </ligand>
</feature>